<evidence type="ECO:0008006" key="3">
    <source>
        <dbReference type="Google" id="ProtNLM"/>
    </source>
</evidence>
<keyword evidence="2" id="KW-1185">Reference proteome</keyword>
<proteinExistence type="predicted"/>
<evidence type="ECO:0000313" key="2">
    <source>
        <dbReference type="Proteomes" id="UP000245647"/>
    </source>
</evidence>
<dbReference type="SUPFAM" id="SSF53187">
    <property type="entry name" value="Zn-dependent exopeptidases"/>
    <property type="match status" value="1"/>
</dbReference>
<organism evidence="1 2">
    <name type="scientific">Pararcticibacter amylolyticus</name>
    <dbReference type="NCBI Taxonomy" id="2173175"/>
    <lineage>
        <taxon>Bacteria</taxon>
        <taxon>Pseudomonadati</taxon>
        <taxon>Bacteroidota</taxon>
        <taxon>Sphingobacteriia</taxon>
        <taxon>Sphingobacteriales</taxon>
        <taxon>Sphingobacteriaceae</taxon>
        <taxon>Pararcticibacter</taxon>
    </lineage>
</organism>
<accession>A0A2U2PFR0</accession>
<dbReference type="AlphaFoldDB" id="A0A2U2PFR0"/>
<sequence>MLFISQTVFGQAWVSGKSYFDNEKWTEFIPGDMPLVISVPHGGDILLPEVPLRACEGAVTVTDSRTVELAREIQDAFQRKYKMRPYIVICHLSRKAVDQNREIASGTCGNEMMKKPWQQFHDYIDTALSLAVRKFGLSVYIDLHGHGHPIQRLELGYGINGNELPRLSGGGDTKDLAEKSSLNNLLSLNSSANFEDLMIGDYSFGTLITDKGSPAIPGKQMKELNEGEKYFNGGYNTRRYTSKDYPRVFGWQIESNYKGVRDPSGRPAFAAAFAEAFMIFLRKNTSVAL</sequence>
<dbReference type="Proteomes" id="UP000245647">
    <property type="component" value="Unassembled WGS sequence"/>
</dbReference>
<reference evidence="1 2" key="1">
    <citation type="submission" date="2018-04" db="EMBL/GenBank/DDBJ databases">
        <title>Pedobacter chongqingensis sp. nov., isolated from a rottenly hemp rope.</title>
        <authorList>
            <person name="Cai Y."/>
        </authorList>
    </citation>
    <scope>NUCLEOTIDE SEQUENCE [LARGE SCALE GENOMIC DNA]</scope>
    <source>
        <strain evidence="1 2">FJ4-8</strain>
    </source>
</reference>
<gene>
    <name evidence="1" type="ORF">DDR33_14320</name>
</gene>
<evidence type="ECO:0000313" key="1">
    <source>
        <dbReference type="EMBL" id="PWG79969.1"/>
    </source>
</evidence>
<comment type="caution">
    <text evidence="1">The sequence shown here is derived from an EMBL/GenBank/DDBJ whole genome shotgun (WGS) entry which is preliminary data.</text>
</comment>
<dbReference type="EMBL" id="QEAS01000011">
    <property type="protein sequence ID" value="PWG79969.1"/>
    <property type="molecule type" value="Genomic_DNA"/>
</dbReference>
<dbReference type="Gene3D" id="3.40.630.40">
    <property type="entry name" value="Zn-dependent exopeptidases"/>
    <property type="match status" value="1"/>
</dbReference>
<name>A0A2U2PFR0_9SPHI</name>
<protein>
    <recommendedName>
        <fullName evidence="3">N-formylglutamate amidohydrolase</fullName>
    </recommendedName>
</protein>